<proteinExistence type="predicted"/>
<protein>
    <submittedName>
        <fullName evidence="3">Uncharacterized protein</fullName>
    </submittedName>
</protein>
<dbReference type="GO" id="GO:0000289">
    <property type="term" value="P:nuclear-transcribed mRNA poly(A) tail shortening"/>
    <property type="evidence" value="ECO:0007669"/>
    <property type="project" value="TreeGrafter"/>
</dbReference>
<evidence type="ECO:0000256" key="2">
    <source>
        <dbReference type="ARBA" id="ARBA00022490"/>
    </source>
</evidence>
<dbReference type="EMBL" id="OV725081">
    <property type="protein sequence ID" value="CAH1401792.1"/>
    <property type="molecule type" value="Genomic_DNA"/>
</dbReference>
<dbReference type="PANTHER" id="PTHR12515:SF5">
    <property type="entry name" value="PROTEIN SMAUG"/>
    <property type="match status" value="1"/>
</dbReference>
<dbReference type="AlphaFoldDB" id="A0A9P0HHF0"/>
<dbReference type="SUPFAM" id="SSF47769">
    <property type="entry name" value="SAM/Pointed domain"/>
    <property type="match status" value="1"/>
</dbReference>
<gene>
    <name evidence="3" type="ORF">NEZAVI_LOCUS10743</name>
</gene>
<dbReference type="InterPro" id="IPR013761">
    <property type="entry name" value="SAM/pointed_sf"/>
</dbReference>
<dbReference type="OrthoDB" id="2155283at2759"/>
<dbReference type="Gene3D" id="1.10.150.50">
    <property type="entry name" value="Transcription Factor, Ets-1"/>
    <property type="match status" value="1"/>
</dbReference>
<accession>A0A9P0HHF0</accession>
<name>A0A9P0HHF0_NEZVI</name>
<dbReference type="PANTHER" id="PTHR12515">
    <property type="entry name" value="STERILE ALPHA MOTIF DOMAIN CONTAINING PROTEIN 4-RELATED"/>
    <property type="match status" value="1"/>
</dbReference>
<dbReference type="GO" id="GO:0000932">
    <property type="term" value="C:P-body"/>
    <property type="evidence" value="ECO:0007669"/>
    <property type="project" value="TreeGrafter"/>
</dbReference>
<sequence length="264" mass="30249">MSYEKSAIVNPPGFVPCYGQGLRAKESQLGAIGTKEWLKSIKLHKYWPLISHWSYWQMLALTKENMEYNIKFVGGTEITHGAQGKLLRSIEELRERRFRLKNIIQDLGSSGNSLENELSYIQKVIYTPFPTSEEDSLPILVVHTIQKIKEHIILNESCTQGVRRSIDLIDKAIKRNLVLYRAEENLKNMPFLWDIHSFSMDSGFGENSEASLPKKQPSTKWTSGMDSIMYNAWKTYEYTSPMQGTVEGLADFLVSMFANPRTGR</sequence>
<organism evidence="3 4">
    <name type="scientific">Nezara viridula</name>
    <name type="common">Southern green stink bug</name>
    <name type="synonym">Cimex viridulus</name>
    <dbReference type="NCBI Taxonomy" id="85310"/>
    <lineage>
        <taxon>Eukaryota</taxon>
        <taxon>Metazoa</taxon>
        <taxon>Ecdysozoa</taxon>
        <taxon>Arthropoda</taxon>
        <taxon>Hexapoda</taxon>
        <taxon>Insecta</taxon>
        <taxon>Pterygota</taxon>
        <taxon>Neoptera</taxon>
        <taxon>Paraneoptera</taxon>
        <taxon>Hemiptera</taxon>
        <taxon>Heteroptera</taxon>
        <taxon>Panheteroptera</taxon>
        <taxon>Pentatomomorpha</taxon>
        <taxon>Pentatomoidea</taxon>
        <taxon>Pentatomidae</taxon>
        <taxon>Pentatominae</taxon>
        <taxon>Nezara</taxon>
    </lineage>
</organism>
<comment type="subcellular location">
    <subcellularLocation>
        <location evidence="1">Cytoplasm</location>
    </subcellularLocation>
</comment>
<keyword evidence="2" id="KW-0963">Cytoplasm</keyword>
<evidence type="ECO:0000313" key="4">
    <source>
        <dbReference type="Proteomes" id="UP001152798"/>
    </source>
</evidence>
<keyword evidence="4" id="KW-1185">Reference proteome</keyword>
<reference evidence="3" key="1">
    <citation type="submission" date="2022-01" db="EMBL/GenBank/DDBJ databases">
        <authorList>
            <person name="King R."/>
        </authorList>
    </citation>
    <scope>NUCLEOTIDE SEQUENCE</scope>
</reference>
<dbReference type="InterPro" id="IPR050897">
    <property type="entry name" value="SMAUG/VTS1_RNA-bind"/>
</dbReference>
<dbReference type="GO" id="GO:0003729">
    <property type="term" value="F:mRNA binding"/>
    <property type="evidence" value="ECO:0007669"/>
    <property type="project" value="TreeGrafter"/>
</dbReference>
<evidence type="ECO:0000256" key="1">
    <source>
        <dbReference type="ARBA" id="ARBA00004496"/>
    </source>
</evidence>
<dbReference type="Proteomes" id="UP001152798">
    <property type="component" value="Chromosome 5"/>
</dbReference>
<evidence type="ECO:0000313" key="3">
    <source>
        <dbReference type="EMBL" id="CAH1401792.1"/>
    </source>
</evidence>